<keyword evidence="5" id="KW-1185">Reference proteome</keyword>
<sequence>MIEVRVLSSDDWPLWRELRLAALAEAPAAFGARLADWQGDGDREDRWRGRLEIPGSHNVVAVLDGVLAGMASGVPAGGADTVELISMWVSPQARGRGVAGHLIQEIERWAALRSTATLRLCVMPDNDAAIALYRGHGFKDTGELGDLLGDGRSREIVMAKPLGGSGG</sequence>
<dbReference type="PANTHER" id="PTHR43877:SF2">
    <property type="entry name" value="AMINOALKYLPHOSPHONATE N-ACETYLTRANSFERASE-RELATED"/>
    <property type="match status" value="1"/>
</dbReference>
<dbReference type="RefSeq" id="WP_386190085.1">
    <property type="nucleotide sequence ID" value="NZ_JBHSBC010000014.1"/>
</dbReference>
<evidence type="ECO:0000313" key="5">
    <source>
        <dbReference type="Proteomes" id="UP001595698"/>
    </source>
</evidence>
<evidence type="ECO:0000313" key="4">
    <source>
        <dbReference type="EMBL" id="MFC3981432.1"/>
    </source>
</evidence>
<comment type="caution">
    <text evidence="4">The sequence shown here is derived from an EMBL/GenBank/DDBJ whole genome shotgun (WGS) entry which is preliminary data.</text>
</comment>
<dbReference type="Gene3D" id="3.40.630.30">
    <property type="match status" value="1"/>
</dbReference>
<protein>
    <submittedName>
        <fullName evidence="4">GNAT family N-acetyltransferase</fullName>
        <ecNumber evidence="4">2.3.1.-</ecNumber>
    </submittedName>
</protein>
<dbReference type="Pfam" id="PF00583">
    <property type="entry name" value="Acetyltransf_1"/>
    <property type="match status" value="1"/>
</dbReference>
<dbReference type="CDD" id="cd04301">
    <property type="entry name" value="NAT_SF"/>
    <property type="match status" value="1"/>
</dbReference>
<dbReference type="InterPro" id="IPR000182">
    <property type="entry name" value="GNAT_dom"/>
</dbReference>
<dbReference type="EMBL" id="JBHSBC010000014">
    <property type="protein sequence ID" value="MFC3981432.1"/>
    <property type="molecule type" value="Genomic_DNA"/>
</dbReference>
<dbReference type="SUPFAM" id="SSF55729">
    <property type="entry name" value="Acyl-CoA N-acyltransferases (Nat)"/>
    <property type="match status" value="1"/>
</dbReference>
<evidence type="ECO:0000259" key="3">
    <source>
        <dbReference type="PROSITE" id="PS51186"/>
    </source>
</evidence>
<organism evidence="4 5">
    <name type="scientific">Streptosporangium jomthongense</name>
    <dbReference type="NCBI Taxonomy" id="1193683"/>
    <lineage>
        <taxon>Bacteria</taxon>
        <taxon>Bacillati</taxon>
        <taxon>Actinomycetota</taxon>
        <taxon>Actinomycetes</taxon>
        <taxon>Streptosporangiales</taxon>
        <taxon>Streptosporangiaceae</taxon>
        <taxon>Streptosporangium</taxon>
    </lineage>
</organism>
<keyword evidence="2 4" id="KW-0012">Acyltransferase</keyword>
<dbReference type="Proteomes" id="UP001595698">
    <property type="component" value="Unassembled WGS sequence"/>
</dbReference>
<accession>A0ABV8EYI2</accession>
<evidence type="ECO:0000256" key="1">
    <source>
        <dbReference type="ARBA" id="ARBA00022679"/>
    </source>
</evidence>
<name>A0ABV8EYI2_9ACTN</name>
<keyword evidence="1 4" id="KW-0808">Transferase</keyword>
<dbReference type="PROSITE" id="PS51186">
    <property type="entry name" value="GNAT"/>
    <property type="match status" value="1"/>
</dbReference>
<dbReference type="InterPro" id="IPR016181">
    <property type="entry name" value="Acyl_CoA_acyltransferase"/>
</dbReference>
<proteinExistence type="predicted"/>
<gene>
    <name evidence="4" type="ORF">ACFOYY_14935</name>
</gene>
<dbReference type="InterPro" id="IPR050832">
    <property type="entry name" value="Bact_Acetyltransf"/>
</dbReference>
<reference evidence="5" key="1">
    <citation type="journal article" date="2019" name="Int. J. Syst. Evol. Microbiol.">
        <title>The Global Catalogue of Microorganisms (GCM) 10K type strain sequencing project: providing services to taxonomists for standard genome sequencing and annotation.</title>
        <authorList>
            <consortium name="The Broad Institute Genomics Platform"/>
            <consortium name="The Broad Institute Genome Sequencing Center for Infectious Disease"/>
            <person name="Wu L."/>
            <person name="Ma J."/>
        </authorList>
    </citation>
    <scope>NUCLEOTIDE SEQUENCE [LARGE SCALE GENOMIC DNA]</scope>
    <source>
        <strain evidence="5">TBRC 7912</strain>
    </source>
</reference>
<dbReference type="GO" id="GO:0016746">
    <property type="term" value="F:acyltransferase activity"/>
    <property type="evidence" value="ECO:0007669"/>
    <property type="project" value="UniProtKB-KW"/>
</dbReference>
<dbReference type="EC" id="2.3.1.-" evidence="4"/>
<dbReference type="PANTHER" id="PTHR43877">
    <property type="entry name" value="AMINOALKYLPHOSPHONATE N-ACETYLTRANSFERASE-RELATED-RELATED"/>
    <property type="match status" value="1"/>
</dbReference>
<evidence type="ECO:0000256" key="2">
    <source>
        <dbReference type="ARBA" id="ARBA00023315"/>
    </source>
</evidence>
<feature type="domain" description="N-acetyltransferase" evidence="3">
    <location>
        <begin position="2"/>
        <end position="163"/>
    </location>
</feature>